<feature type="region of interest" description="Disordered" evidence="1">
    <location>
        <begin position="172"/>
        <end position="191"/>
    </location>
</feature>
<feature type="compositionally biased region" description="Low complexity" evidence="1">
    <location>
        <begin position="231"/>
        <end position="245"/>
    </location>
</feature>
<dbReference type="GeneID" id="20354269"/>
<organism evidence="2">
    <name type="scientific">Gaeumannomyces tritici (strain R3-111a-1)</name>
    <name type="common">Wheat and barley take-all root rot fungus</name>
    <name type="synonym">Gaeumannomyces graminis var. tritici</name>
    <dbReference type="NCBI Taxonomy" id="644352"/>
    <lineage>
        <taxon>Eukaryota</taxon>
        <taxon>Fungi</taxon>
        <taxon>Dikarya</taxon>
        <taxon>Ascomycota</taxon>
        <taxon>Pezizomycotina</taxon>
        <taxon>Sordariomycetes</taxon>
        <taxon>Sordariomycetidae</taxon>
        <taxon>Magnaporthales</taxon>
        <taxon>Magnaporthaceae</taxon>
        <taxon>Gaeumannomyces</taxon>
    </lineage>
</organism>
<gene>
    <name evidence="3" type="primary">20354269</name>
    <name evidence="2" type="ORF">GGTG_13811</name>
</gene>
<dbReference type="HOGENOM" id="CLU_959911_0_0_1"/>
<evidence type="ECO:0000313" key="3">
    <source>
        <dbReference type="EnsemblFungi" id="EJT68621"/>
    </source>
</evidence>
<dbReference type="EMBL" id="GL385450">
    <property type="protein sequence ID" value="EJT68621.1"/>
    <property type="molecule type" value="Genomic_DNA"/>
</dbReference>
<evidence type="ECO:0000256" key="1">
    <source>
        <dbReference type="SAM" id="MobiDB-lite"/>
    </source>
</evidence>
<name>J3PJX0_GAET3</name>
<dbReference type="STRING" id="644352.J3PJX0"/>
<evidence type="ECO:0000313" key="4">
    <source>
        <dbReference type="Proteomes" id="UP000006039"/>
    </source>
</evidence>
<sequence length="290" mass="30945">MAPVDKIPGGDFGGDFGDDLLVLSLDQARQINQFRIQIRLCETDTEKYKVCTQTRDDVLERRTEVQLLVSAYEHIIMDEYVGYKEWKEKKGETRRLPIKTREDAAKWERFVDVARGGSDIDAAAASGHRAGAASTARIREEFAVSLPADTIETAAAFGADITGRSGPNDACNVGVPGLNPPHGASPGDSNFDRFVQQVLDAVLAHEEPKGLSAANENSEDASSTERHADAAHSSSPGGSQSTTPLSSPPKSPPFAASAVAEVLSGDAARDLADISSSGDSDADDRLHPER</sequence>
<protein>
    <submittedName>
        <fullName evidence="2 3">Uncharacterized protein</fullName>
    </submittedName>
</protein>
<dbReference type="VEuPathDB" id="FungiDB:GGTG_13811"/>
<reference evidence="4" key="1">
    <citation type="submission" date="2010-07" db="EMBL/GenBank/DDBJ databases">
        <title>The genome sequence of Gaeumannomyces graminis var. tritici strain R3-111a-1.</title>
        <authorList>
            <consortium name="The Broad Institute Genome Sequencing Platform"/>
            <person name="Ma L.-J."/>
            <person name="Dead R."/>
            <person name="Young S."/>
            <person name="Zeng Q."/>
            <person name="Koehrsen M."/>
            <person name="Alvarado L."/>
            <person name="Berlin A."/>
            <person name="Chapman S.B."/>
            <person name="Chen Z."/>
            <person name="Freedman E."/>
            <person name="Gellesch M."/>
            <person name="Goldberg J."/>
            <person name="Griggs A."/>
            <person name="Gujja S."/>
            <person name="Heilman E.R."/>
            <person name="Heiman D."/>
            <person name="Hepburn T."/>
            <person name="Howarth C."/>
            <person name="Jen D."/>
            <person name="Larson L."/>
            <person name="Mehta T."/>
            <person name="Neiman D."/>
            <person name="Pearson M."/>
            <person name="Roberts A."/>
            <person name="Saif S."/>
            <person name="Shea T."/>
            <person name="Shenoy N."/>
            <person name="Sisk P."/>
            <person name="Stolte C."/>
            <person name="Sykes S."/>
            <person name="Walk T."/>
            <person name="White J."/>
            <person name="Yandava C."/>
            <person name="Haas B."/>
            <person name="Nusbaum C."/>
            <person name="Birren B."/>
        </authorList>
    </citation>
    <scope>NUCLEOTIDE SEQUENCE [LARGE SCALE GENOMIC DNA]</scope>
    <source>
        <strain evidence="4">R3-111a-1</strain>
    </source>
</reference>
<reference evidence="2" key="2">
    <citation type="submission" date="2010-07" db="EMBL/GenBank/DDBJ databases">
        <authorList>
            <consortium name="The Broad Institute Genome Sequencing Platform"/>
            <consortium name="Broad Institute Genome Sequencing Center for Infectious Disease"/>
            <person name="Ma L.-J."/>
            <person name="Dead R."/>
            <person name="Young S."/>
            <person name="Zeng Q."/>
            <person name="Koehrsen M."/>
            <person name="Alvarado L."/>
            <person name="Berlin A."/>
            <person name="Chapman S.B."/>
            <person name="Chen Z."/>
            <person name="Freedman E."/>
            <person name="Gellesch M."/>
            <person name="Goldberg J."/>
            <person name="Griggs A."/>
            <person name="Gujja S."/>
            <person name="Heilman E.R."/>
            <person name="Heiman D."/>
            <person name="Hepburn T."/>
            <person name="Howarth C."/>
            <person name="Jen D."/>
            <person name="Larson L."/>
            <person name="Mehta T."/>
            <person name="Neiman D."/>
            <person name="Pearson M."/>
            <person name="Roberts A."/>
            <person name="Saif S."/>
            <person name="Shea T."/>
            <person name="Shenoy N."/>
            <person name="Sisk P."/>
            <person name="Stolte C."/>
            <person name="Sykes S."/>
            <person name="Walk T."/>
            <person name="White J."/>
            <person name="Yandava C."/>
            <person name="Haas B."/>
            <person name="Nusbaum C."/>
            <person name="Birren B."/>
        </authorList>
    </citation>
    <scope>NUCLEOTIDE SEQUENCE</scope>
    <source>
        <strain evidence="2">R3-111a-1</strain>
    </source>
</reference>
<reference evidence="3" key="5">
    <citation type="submission" date="2018-04" db="UniProtKB">
        <authorList>
            <consortium name="EnsemblFungi"/>
        </authorList>
    </citation>
    <scope>IDENTIFICATION</scope>
    <source>
        <strain evidence="3">R3-111a-1</strain>
    </source>
</reference>
<dbReference type="RefSeq" id="XP_009229996.1">
    <property type="nucleotide sequence ID" value="XM_009231732.1"/>
</dbReference>
<accession>J3PJX0</accession>
<dbReference type="Proteomes" id="UP000006039">
    <property type="component" value="Unassembled WGS sequence"/>
</dbReference>
<keyword evidence="4" id="KW-1185">Reference proteome</keyword>
<reference evidence="2" key="3">
    <citation type="submission" date="2010-09" db="EMBL/GenBank/DDBJ databases">
        <title>Annotation of Gaeumannomyces graminis var. tritici R3-111a-1.</title>
        <authorList>
            <consortium name="The Broad Institute Genome Sequencing Platform"/>
            <person name="Ma L.-J."/>
            <person name="Dead R."/>
            <person name="Young S.K."/>
            <person name="Zeng Q."/>
            <person name="Gargeya S."/>
            <person name="Fitzgerald M."/>
            <person name="Haas B."/>
            <person name="Abouelleil A."/>
            <person name="Alvarado L."/>
            <person name="Arachchi H.M."/>
            <person name="Berlin A."/>
            <person name="Brown A."/>
            <person name="Chapman S.B."/>
            <person name="Chen Z."/>
            <person name="Dunbar C."/>
            <person name="Freedman E."/>
            <person name="Gearin G."/>
            <person name="Gellesch M."/>
            <person name="Goldberg J."/>
            <person name="Griggs A."/>
            <person name="Gujja S."/>
            <person name="Heiman D."/>
            <person name="Howarth C."/>
            <person name="Larson L."/>
            <person name="Lui A."/>
            <person name="MacDonald P.J.P."/>
            <person name="Mehta T."/>
            <person name="Montmayeur A."/>
            <person name="Murphy C."/>
            <person name="Neiman D."/>
            <person name="Pearson M."/>
            <person name="Priest M."/>
            <person name="Roberts A."/>
            <person name="Saif S."/>
            <person name="Shea T."/>
            <person name="Shenoy N."/>
            <person name="Sisk P."/>
            <person name="Stolte C."/>
            <person name="Sykes S."/>
            <person name="Yandava C."/>
            <person name="Wortman J."/>
            <person name="Nusbaum C."/>
            <person name="Birren B."/>
        </authorList>
    </citation>
    <scope>NUCLEOTIDE SEQUENCE</scope>
    <source>
        <strain evidence="2">R3-111a-1</strain>
    </source>
</reference>
<evidence type="ECO:0000313" key="2">
    <source>
        <dbReference type="EMBL" id="EJT68621.1"/>
    </source>
</evidence>
<dbReference type="EnsemblFungi" id="EJT68621">
    <property type="protein sequence ID" value="EJT68621"/>
    <property type="gene ID" value="GGTG_13811"/>
</dbReference>
<dbReference type="AlphaFoldDB" id="J3PJX0"/>
<reference evidence="3" key="4">
    <citation type="journal article" date="2015" name="G3 (Bethesda)">
        <title>Genome sequences of three phytopathogenic species of the Magnaporthaceae family of fungi.</title>
        <authorList>
            <person name="Okagaki L.H."/>
            <person name="Nunes C.C."/>
            <person name="Sailsbery J."/>
            <person name="Clay B."/>
            <person name="Brown D."/>
            <person name="John T."/>
            <person name="Oh Y."/>
            <person name="Young N."/>
            <person name="Fitzgerald M."/>
            <person name="Haas B.J."/>
            <person name="Zeng Q."/>
            <person name="Young S."/>
            <person name="Adiconis X."/>
            <person name="Fan L."/>
            <person name="Levin J.Z."/>
            <person name="Mitchell T.K."/>
            <person name="Okubara P.A."/>
            <person name="Farman M.L."/>
            <person name="Kohn L.M."/>
            <person name="Birren B."/>
            <person name="Ma L.-J."/>
            <person name="Dean R.A."/>
        </authorList>
    </citation>
    <scope>NUCLEOTIDE SEQUENCE</scope>
    <source>
        <strain evidence="3">R3-111a-1</strain>
    </source>
</reference>
<proteinExistence type="predicted"/>
<feature type="region of interest" description="Disordered" evidence="1">
    <location>
        <begin position="209"/>
        <end position="290"/>
    </location>
</feature>
<dbReference type="OrthoDB" id="4584443at2759"/>